<dbReference type="EMBL" id="JACCBU010000001">
    <property type="protein sequence ID" value="NYE74725.1"/>
    <property type="molecule type" value="Genomic_DNA"/>
</dbReference>
<dbReference type="RefSeq" id="WP_179757240.1">
    <property type="nucleotide sequence ID" value="NZ_JACCBU010000001.1"/>
</dbReference>
<gene>
    <name evidence="3" type="ORF">BKA15_006054</name>
</gene>
<reference evidence="3 4" key="1">
    <citation type="submission" date="2020-07" db="EMBL/GenBank/DDBJ databases">
        <title>Sequencing the genomes of 1000 actinobacteria strains.</title>
        <authorList>
            <person name="Klenk H.-P."/>
        </authorList>
    </citation>
    <scope>NUCLEOTIDE SEQUENCE [LARGE SCALE GENOMIC DNA]</scope>
    <source>
        <strain evidence="3 4">DSM 22083</strain>
    </source>
</reference>
<dbReference type="EC" id="3.2.1.22" evidence="3"/>
<dbReference type="InterPro" id="IPR050985">
    <property type="entry name" value="Alpha-glycosidase_related"/>
</dbReference>
<keyword evidence="2 3" id="KW-0326">Glycosidase</keyword>
<dbReference type="Pfam" id="PF02065">
    <property type="entry name" value="Melibiase"/>
    <property type="match status" value="1"/>
</dbReference>
<dbReference type="Gene3D" id="3.20.20.70">
    <property type="entry name" value="Aldolase class I"/>
    <property type="match status" value="1"/>
</dbReference>
<evidence type="ECO:0000313" key="4">
    <source>
        <dbReference type="Proteomes" id="UP000569914"/>
    </source>
</evidence>
<dbReference type="AlphaFoldDB" id="A0A7Y9IDH0"/>
<evidence type="ECO:0000313" key="3">
    <source>
        <dbReference type="EMBL" id="NYE74725.1"/>
    </source>
</evidence>
<evidence type="ECO:0000256" key="1">
    <source>
        <dbReference type="ARBA" id="ARBA00022801"/>
    </source>
</evidence>
<dbReference type="PANTHER" id="PTHR43053:SF3">
    <property type="entry name" value="ALPHA-GALACTOSIDASE C-RELATED"/>
    <property type="match status" value="1"/>
</dbReference>
<dbReference type="PANTHER" id="PTHR43053">
    <property type="entry name" value="GLYCOSIDASE FAMILY 31"/>
    <property type="match status" value="1"/>
</dbReference>
<dbReference type="Proteomes" id="UP000569914">
    <property type="component" value="Unassembled WGS sequence"/>
</dbReference>
<name>A0A7Y9IDH0_9ACTN</name>
<dbReference type="Gene3D" id="2.70.98.60">
    <property type="entry name" value="alpha-galactosidase from lactobacil brevis"/>
    <property type="match status" value="1"/>
</dbReference>
<protein>
    <submittedName>
        <fullName evidence="3">Alpha-galactosidase</fullName>
        <ecNumber evidence="3">3.2.1.22</ecNumber>
    </submittedName>
</protein>
<dbReference type="InterPro" id="IPR017853">
    <property type="entry name" value="GH"/>
</dbReference>
<sequence>MQPLTLGDESFLIMIEAGGDEPPAITEVRRDGHRLTLARPRPLVEVLTLGDGHHNPTPRLIRTSVGAGLRYRGHDHCDDGSAVRLDVVGPDGIAAEIELRIRPGVAAVTGVITVRNEGAEPAWLTAVPSLSLGLCGRLEEVDLTPDQLDLVSGASDWLAEFRWTREPLRGRLVVLESAGHPVSGKGSTGQRSVGSWSTGADLPTAGVVAADDGWAWLWQVEHNGGWRWELGDDQGGVSLTAGGPTEADHQWVQRLDQGAEFRTVPVTIAAGLGFDDAVDQLTRHRRATRRDHPDRSRLTLIYNDYMNTLSGDPTTEKLLPLIDSAAATGAEAFCIDAGWYAEDGNWWDTVGEWLPSSGRFPSGGLAAVLDRIRDRGMIPGLWLEPEVIGVRSPMADRLPPEAFFSRHGVRIREAGRFHLDLRHPAVRDHLDATIDRLVGELGVGMFKFDYNINPGAGTDLDADSAGAGLLAHNRAHLDWLDGLFDRHPELIIENCGSGAMRCDDAMLSRLQLQSTSDQQDVARYVPIAAAAPLQLLPEQAGSWAYPADWMGLEEVAATLQAGLLGRLYLSGHLNRLRDDQLDLVRAAVAVHKELRTMIGNAAPSWPLGLPGWDDPVIALRLTGPDESLLTVWQRGPEPAEVIIPLTRPARDCTVIFPTALDPWPAELINDGTALRLAAGPGPIAARTFRLGH</sequence>
<dbReference type="SUPFAM" id="SSF51445">
    <property type="entry name" value="(Trans)glycosidases"/>
    <property type="match status" value="1"/>
</dbReference>
<comment type="caution">
    <text evidence="3">The sequence shown here is derived from an EMBL/GenBank/DDBJ whole genome shotgun (WGS) entry which is preliminary data.</text>
</comment>
<keyword evidence="4" id="KW-1185">Reference proteome</keyword>
<dbReference type="InterPro" id="IPR002252">
    <property type="entry name" value="Glyco_hydro_36"/>
</dbReference>
<dbReference type="InterPro" id="IPR038417">
    <property type="entry name" value="Alpga-gal_N_sf"/>
</dbReference>
<dbReference type="InterPro" id="IPR013785">
    <property type="entry name" value="Aldolase_TIM"/>
</dbReference>
<organism evidence="3 4">
    <name type="scientific">Microlunatus parietis</name>
    <dbReference type="NCBI Taxonomy" id="682979"/>
    <lineage>
        <taxon>Bacteria</taxon>
        <taxon>Bacillati</taxon>
        <taxon>Actinomycetota</taxon>
        <taxon>Actinomycetes</taxon>
        <taxon>Propionibacteriales</taxon>
        <taxon>Propionibacteriaceae</taxon>
        <taxon>Microlunatus</taxon>
    </lineage>
</organism>
<keyword evidence="1 3" id="KW-0378">Hydrolase</keyword>
<dbReference type="GO" id="GO:0016052">
    <property type="term" value="P:carbohydrate catabolic process"/>
    <property type="evidence" value="ECO:0007669"/>
    <property type="project" value="InterPro"/>
</dbReference>
<evidence type="ECO:0000256" key="2">
    <source>
        <dbReference type="ARBA" id="ARBA00023295"/>
    </source>
</evidence>
<dbReference type="GO" id="GO:0004557">
    <property type="term" value="F:alpha-galactosidase activity"/>
    <property type="evidence" value="ECO:0007669"/>
    <property type="project" value="UniProtKB-EC"/>
</dbReference>
<dbReference type="CDD" id="cd14791">
    <property type="entry name" value="GH36"/>
    <property type="match status" value="1"/>
</dbReference>
<proteinExistence type="predicted"/>
<accession>A0A7Y9IDH0</accession>